<dbReference type="GO" id="GO:0003677">
    <property type="term" value="F:DNA binding"/>
    <property type="evidence" value="ECO:0007669"/>
    <property type="project" value="UniProtKB-KW"/>
</dbReference>
<organism evidence="5 6">
    <name type="scientific">Jannaschia pohangensis</name>
    <dbReference type="NCBI Taxonomy" id="390807"/>
    <lineage>
        <taxon>Bacteria</taxon>
        <taxon>Pseudomonadati</taxon>
        <taxon>Pseudomonadota</taxon>
        <taxon>Alphaproteobacteria</taxon>
        <taxon>Rhodobacterales</taxon>
        <taxon>Roseobacteraceae</taxon>
        <taxon>Jannaschia</taxon>
    </lineage>
</organism>
<evidence type="ECO:0000256" key="2">
    <source>
        <dbReference type="ARBA" id="ARBA00023125"/>
    </source>
</evidence>
<dbReference type="SMART" id="SM00421">
    <property type="entry name" value="HTH_LUXR"/>
    <property type="match status" value="1"/>
</dbReference>
<dbReference type="InterPro" id="IPR000792">
    <property type="entry name" value="Tscrpt_reg_LuxR_C"/>
</dbReference>
<dbReference type="RefSeq" id="WP_217641140.1">
    <property type="nucleotide sequence ID" value="NZ_FORA01000001.1"/>
</dbReference>
<dbReference type="Gene3D" id="1.10.10.10">
    <property type="entry name" value="Winged helix-like DNA-binding domain superfamily/Winged helix DNA-binding domain"/>
    <property type="match status" value="1"/>
</dbReference>
<keyword evidence="1" id="KW-0805">Transcription regulation</keyword>
<name>A0A1I3I2I9_9RHOB</name>
<dbReference type="PANTHER" id="PTHR44688">
    <property type="entry name" value="DNA-BINDING TRANSCRIPTIONAL ACTIVATOR DEVR_DOSR"/>
    <property type="match status" value="1"/>
</dbReference>
<dbReference type="InterPro" id="IPR016032">
    <property type="entry name" value="Sig_transdc_resp-reg_C-effctor"/>
</dbReference>
<evidence type="ECO:0000313" key="5">
    <source>
        <dbReference type="EMBL" id="SFI42053.1"/>
    </source>
</evidence>
<dbReference type="PRINTS" id="PR00038">
    <property type="entry name" value="HTHLUXR"/>
</dbReference>
<evidence type="ECO:0000313" key="6">
    <source>
        <dbReference type="Proteomes" id="UP000199110"/>
    </source>
</evidence>
<dbReference type="EMBL" id="FORA01000001">
    <property type="protein sequence ID" value="SFI42053.1"/>
    <property type="molecule type" value="Genomic_DNA"/>
</dbReference>
<dbReference type="PROSITE" id="PS50043">
    <property type="entry name" value="HTH_LUXR_2"/>
    <property type="match status" value="1"/>
</dbReference>
<feature type="domain" description="HTH luxR-type" evidence="4">
    <location>
        <begin position="181"/>
        <end position="245"/>
    </location>
</feature>
<dbReference type="InterPro" id="IPR036693">
    <property type="entry name" value="TF_LuxR_autoind-bd_dom_sf"/>
</dbReference>
<dbReference type="AlphaFoldDB" id="A0A1I3I2I9"/>
<evidence type="ECO:0000256" key="1">
    <source>
        <dbReference type="ARBA" id="ARBA00023015"/>
    </source>
</evidence>
<dbReference type="CDD" id="cd06170">
    <property type="entry name" value="LuxR_C_like"/>
    <property type="match status" value="1"/>
</dbReference>
<dbReference type="InterPro" id="IPR036388">
    <property type="entry name" value="WH-like_DNA-bd_sf"/>
</dbReference>
<keyword evidence="2" id="KW-0238">DNA-binding</keyword>
<dbReference type="Gene3D" id="3.30.450.80">
    <property type="entry name" value="Transcription factor LuxR-like, autoinducer-binding domain"/>
    <property type="match status" value="1"/>
</dbReference>
<dbReference type="STRING" id="390807.SAMN04488095_0790"/>
<dbReference type="SUPFAM" id="SSF75516">
    <property type="entry name" value="Pheromone-binding domain of LuxR-like quorum-sensing transcription factors"/>
    <property type="match status" value="1"/>
</dbReference>
<dbReference type="GO" id="GO:0006355">
    <property type="term" value="P:regulation of DNA-templated transcription"/>
    <property type="evidence" value="ECO:0007669"/>
    <property type="project" value="InterPro"/>
</dbReference>
<dbReference type="Pfam" id="PF00196">
    <property type="entry name" value="GerE"/>
    <property type="match status" value="1"/>
</dbReference>
<dbReference type="InterPro" id="IPR005143">
    <property type="entry name" value="TF_LuxR_autoind-bd_dom"/>
</dbReference>
<evidence type="ECO:0000256" key="3">
    <source>
        <dbReference type="ARBA" id="ARBA00023163"/>
    </source>
</evidence>
<reference evidence="5 6" key="1">
    <citation type="submission" date="2016-10" db="EMBL/GenBank/DDBJ databases">
        <authorList>
            <person name="de Groot N.N."/>
        </authorList>
    </citation>
    <scope>NUCLEOTIDE SEQUENCE [LARGE SCALE GENOMIC DNA]</scope>
    <source>
        <strain evidence="5 6">DSM 19073</strain>
    </source>
</reference>
<keyword evidence="6" id="KW-1185">Reference proteome</keyword>
<dbReference type="Pfam" id="PF03472">
    <property type="entry name" value="Autoind_bind"/>
    <property type="match status" value="1"/>
</dbReference>
<proteinExistence type="predicted"/>
<keyword evidence="3" id="KW-0804">Transcription</keyword>
<sequence>MLYDRCAEIEALSDADAVWRRAIDILADEGIPVVMHLASAPDRSDVRVMTTTPEIHAAVPPADDPFLEHCCSSYRITHTGAAFLDDYPYLPDIARDFIKAAVSHGFRSGLGIPMRLEGSPRFGGFNLGSPLDRVAFEAQIIPREEEFRLFCLVVHRRLEELSTPPPVEGEDLFRHLLLSPPASRLDALSPREREVLYLQARGLSRKEVARMCGISPHTVAEYTANAYRKTGIRNRAEAARVVFGA</sequence>
<dbReference type="PANTHER" id="PTHR44688:SF16">
    <property type="entry name" value="DNA-BINDING TRANSCRIPTIONAL ACTIVATOR DEVR_DOSR"/>
    <property type="match status" value="1"/>
</dbReference>
<dbReference type="SUPFAM" id="SSF46894">
    <property type="entry name" value="C-terminal effector domain of the bipartite response regulators"/>
    <property type="match status" value="1"/>
</dbReference>
<dbReference type="Proteomes" id="UP000199110">
    <property type="component" value="Unassembled WGS sequence"/>
</dbReference>
<accession>A0A1I3I2I9</accession>
<evidence type="ECO:0000259" key="4">
    <source>
        <dbReference type="PROSITE" id="PS50043"/>
    </source>
</evidence>
<gene>
    <name evidence="5" type="ORF">SAMN04488095_0790</name>
</gene>
<protein>
    <submittedName>
        <fullName evidence="5">Autoinducer binding domain-containing protein</fullName>
    </submittedName>
</protein>